<dbReference type="EMBL" id="HACG01032245">
    <property type="protein sequence ID" value="CEK79110.1"/>
    <property type="molecule type" value="Transcribed_RNA"/>
</dbReference>
<name>A0A0B7AEQ6_9EUPU</name>
<reference evidence="2" key="1">
    <citation type="submission" date="2014-12" db="EMBL/GenBank/DDBJ databases">
        <title>Insight into the proteome of Arion vulgaris.</title>
        <authorList>
            <person name="Aradska J."/>
            <person name="Bulat T."/>
            <person name="Smidak R."/>
            <person name="Sarate P."/>
            <person name="Gangsoo J."/>
            <person name="Sialana F."/>
            <person name="Bilban M."/>
            <person name="Lubec G."/>
        </authorList>
    </citation>
    <scope>NUCLEOTIDE SEQUENCE</scope>
    <source>
        <tissue evidence="2">Skin</tissue>
    </source>
</reference>
<dbReference type="AlphaFoldDB" id="A0A0B7AEQ6"/>
<evidence type="ECO:0000313" key="2">
    <source>
        <dbReference type="EMBL" id="CEK79112.1"/>
    </source>
</evidence>
<protein>
    <submittedName>
        <fullName evidence="2">Uncharacterized protein</fullName>
    </submittedName>
</protein>
<gene>
    <name evidence="2" type="primary">ORF113683</name>
    <name evidence="1" type="synonym">ORF113671</name>
</gene>
<organism evidence="2">
    <name type="scientific">Arion vulgaris</name>
    <dbReference type="NCBI Taxonomy" id="1028688"/>
    <lineage>
        <taxon>Eukaryota</taxon>
        <taxon>Metazoa</taxon>
        <taxon>Spiralia</taxon>
        <taxon>Lophotrochozoa</taxon>
        <taxon>Mollusca</taxon>
        <taxon>Gastropoda</taxon>
        <taxon>Heterobranchia</taxon>
        <taxon>Euthyneura</taxon>
        <taxon>Panpulmonata</taxon>
        <taxon>Eupulmonata</taxon>
        <taxon>Stylommatophora</taxon>
        <taxon>Helicina</taxon>
        <taxon>Arionoidea</taxon>
        <taxon>Arionidae</taxon>
        <taxon>Arion</taxon>
    </lineage>
</organism>
<proteinExistence type="predicted"/>
<accession>A0A0B7AEQ6</accession>
<sequence length="77" mass="8616">MYNVKAYNVVSRTTCTVTMMENNSSFNNALNPGLHDNISIGYNSVNFQHSRSEEGHVIALCRNLCLDLYLGLDNCDV</sequence>
<dbReference type="EMBL" id="HACG01032247">
    <property type="protein sequence ID" value="CEK79112.1"/>
    <property type="molecule type" value="Transcribed_RNA"/>
</dbReference>
<evidence type="ECO:0000313" key="1">
    <source>
        <dbReference type="EMBL" id="CEK79110.1"/>
    </source>
</evidence>